<dbReference type="Proteomes" id="UP000077315">
    <property type="component" value="Unassembled WGS sequence"/>
</dbReference>
<dbReference type="AlphaFoldDB" id="A0A162V0X7"/>
<evidence type="ECO:0000313" key="4">
    <source>
        <dbReference type="Proteomes" id="UP000077315"/>
    </source>
</evidence>
<dbReference type="RefSeq" id="XP_018297303.1">
    <property type="nucleotide sequence ID" value="XM_018440294.1"/>
</dbReference>
<evidence type="ECO:0000256" key="2">
    <source>
        <dbReference type="SAM" id="SignalP"/>
    </source>
</evidence>
<keyword evidence="2" id="KW-0732">Signal</keyword>
<sequence>MYTSSAVVFCLAALAGLGSSAPTSGVTITVTNSCSYDVQVNQLTNDQTSNGDGSVLASGSSTDIQVASNWGGRIWARKECTGSTDCNASAPASLAEFLLNGANGDDFYDISLVDGYNVGMSISPNGMSGSGQSCGTPTCSNLPACPTDAQVKDADGNVVGCESSCKDCDDSEYAAAVKAACPEAYSYSTDDSTSMYSCKATGYTVNLC</sequence>
<gene>
    <name evidence="3" type="ORF">PHYBLDRAFT_58313</name>
</gene>
<dbReference type="SMART" id="SM00205">
    <property type="entry name" value="THN"/>
    <property type="match status" value="1"/>
</dbReference>
<dbReference type="PANTHER" id="PTHR31013">
    <property type="entry name" value="THAUMATIN FAMILY PROTEIN-RELATED"/>
    <property type="match status" value="1"/>
</dbReference>
<dbReference type="PROSITE" id="PS51367">
    <property type="entry name" value="THAUMATIN_2"/>
    <property type="match status" value="1"/>
</dbReference>
<dbReference type="Pfam" id="PF00314">
    <property type="entry name" value="Thaumatin"/>
    <property type="match status" value="1"/>
</dbReference>
<dbReference type="STRING" id="763407.A0A162V0X7"/>
<feature type="disulfide bond" evidence="1">
    <location>
        <begin position="145"/>
        <end position="161"/>
    </location>
</feature>
<dbReference type="PRINTS" id="PR00347">
    <property type="entry name" value="THAUMATIN"/>
</dbReference>
<feature type="disulfide bond" evidence="1">
    <location>
        <begin position="139"/>
        <end position="181"/>
    </location>
</feature>
<organism evidence="3 4">
    <name type="scientific">Phycomyces blakesleeanus (strain ATCC 8743b / DSM 1359 / FGSC 10004 / NBRC 33097 / NRRL 1555)</name>
    <dbReference type="NCBI Taxonomy" id="763407"/>
    <lineage>
        <taxon>Eukaryota</taxon>
        <taxon>Fungi</taxon>
        <taxon>Fungi incertae sedis</taxon>
        <taxon>Mucoromycota</taxon>
        <taxon>Mucoromycotina</taxon>
        <taxon>Mucoromycetes</taxon>
        <taxon>Mucorales</taxon>
        <taxon>Phycomycetaceae</taxon>
        <taxon>Phycomyces</taxon>
    </lineage>
</organism>
<reference evidence="4" key="1">
    <citation type="submission" date="2015-06" db="EMBL/GenBank/DDBJ databases">
        <title>Expansion of signal transduction pathways in fungi by whole-genome duplication.</title>
        <authorList>
            <consortium name="DOE Joint Genome Institute"/>
            <person name="Corrochano L.M."/>
            <person name="Kuo A."/>
            <person name="Marcet-Houben M."/>
            <person name="Polaino S."/>
            <person name="Salamov A."/>
            <person name="Villalobos J.M."/>
            <person name="Alvarez M.I."/>
            <person name="Avalos J."/>
            <person name="Benito E.P."/>
            <person name="Benoit I."/>
            <person name="Burger G."/>
            <person name="Camino L.P."/>
            <person name="Canovas D."/>
            <person name="Cerda-Olmedo E."/>
            <person name="Cheng J.-F."/>
            <person name="Dominguez A."/>
            <person name="Elias M."/>
            <person name="Eslava A.P."/>
            <person name="Glaser F."/>
            <person name="Grimwood J."/>
            <person name="Gutierrez G."/>
            <person name="Heitman J."/>
            <person name="Henrissat B."/>
            <person name="Iturriaga E.A."/>
            <person name="Lang B.F."/>
            <person name="Lavin J.L."/>
            <person name="Lee S."/>
            <person name="Li W."/>
            <person name="Lindquist E."/>
            <person name="Lopez-Garcia S."/>
            <person name="Luque E.M."/>
            <person name="Marcos A.T."/>
            <person name="Martin J."/>
            <person name="McCluskey K."/>
            <person name="Medina H.R."/>
            <person name="Miralles-Duran A."/>
            <person name="Miyazaki A."/>
            <person name="Munoz-Torres E."/>
            <person name="Oguiza J.A."/>
            <person name="Ohm R."/>
            <person name="Olmedo M."/>
            <person name="Orejas M."/>
            <person name="Ortiz-Castellanos L."/>
            <person name="Pisabarro A.G."/>
            <person name="Rodriguez-Romero J."/>
            <person name="Ruiz-Herrera J."/>
            <person name="Ruiz-Vazquez R."/>
            <person name="Sanz C."/>
            <person name="Schackwitz W."/>
            <person name="Schmutz J."/>
            <person name="Shahriari M."/>
            <person name="Shelest E."/>
            <person name="Silva-Franco F."/>
            <person name="Soanes D."/>
            <person name="Syed K."/>
            <person name="Tagua V.G."/>
            <person name="Talbot N.J."/>
            <person name="Thon M."/>
            <person name="De vries R.P."/>
            <person name="Wiebenga A."/>
            <person name="Yadav J.S."/>
            <person name="Braun E.L."/>
            <person name="Baker S."/>
            <person name="Garre V."/>
            <person name="Horwitz B."/>
            <person name="Torres-Martinez S."/>
            <person name="Idnurm A."/>
            <person name="Herrera-Estrella A."/>
            <person name="Gabaldon T."/>
            <person name="Grigoriev I.V."/>
        </authorList>
    </citation>
    <scope>NUCLEOTIDE SEQUENCE [LARGE SCALE GENOMIC DNA]</scope>
    <source>
        <strain evidence="4">NRRL 1555(-)</strain>
    </source>
</reference>
<dbReference type="InParanoid" id="A0A162V0X7"/>
<feature type="chain" id="PRO_5007840436" evidence="2">
    <location>
        <begin position="21"/>
        <end position="208"/>
    </location>
</feature>
<accession>A0A162V0X7</accession>
<dbReference type="PANTHER" id="PTHR31013:SF2">
    <property type="entry name" value="THAUMATIN-LIKE PROTEIN"/>
    <property type="match status" value="1"/>
</dbReference>
<dbReference type="GeneID" id="29001200"/>
<dbReference type="Gene3D" id="2.60.110.10">
    <property type="entry name" value="Thaumatin"/>
    <property type="match status" value="1"/>
</dbReference>
<proteinExistence type="predicted"/>
<protein>
    <submittedName>
        <fullName evidence="3">Secreted thaumatin family protein</fullName>
    </submittedName>
</protein>
<evidence type="ECO:0000313" key="3">
    <source>
        <dbReference type="EMBL" id="OAD79263.1"/>
    </source>
</evidence>
<feature type="disulfide bond" evidence="1">
    <location>
        <begin position="134"/>
        <end position="198"/>
    </location>
</feature>
<dbReference type="InterPro" id="IPR037176">
    <property type="entry name" value="Osmotin/thaumatin-like_sf"/>
</dbReference>
<dbReference type="VEuPathDB" id="FungiDB:PHYBLDRAFT_58313"/>
<dbReference type="EMBL" id="KV440972">
    <property type="protein sequence ID" value="OAD79263.1"/>
    <property type="molecule type" value="Genomic_DNA"/>
</dbReference>
<evidence type="ECO:0000256" key="1">
    <source>
        <dbReference type="PIRSR" id="PIRSR002703-1"/>
    </source>
</evidence>
<dbReference type="PIRSF" id="PIRSF002703">
    <property type="entry name" value="Thaumatin"/>
    <property type="match status" value="1"/>
</dbReference>
<keyword evidence="1" id="KW-1015">Disulfide bond</keyword>
<dbReference type="InterPro" id="IPR001938">
    <property type="entry name" value="Thaumatin"/>
</dbReference>
<dbReference type="OrthoDB" id="430315at2759"/>
<feature type="disulfide bond" evidence="1">
    <location>
        <begin position="34"/>
        <end position="208"/>
    </location>
</feature>
<keyword evidence="4" id="KW-1185">Reference proteome</keyword>
<feature type="signal peptide" evidence="2">
    <location>
        <begin position="1"/>
        <end position="20"/>
    </location>
</feature>
<name>A0A162V0X7_PHYB8</name>
<dbReference type="SUPFAM" id="SSF49870">
    <property type="entry name" value="Osmotin, thaumatin-like protein"/>
    <property type="match status" value="1"/>
</dbReference>